<dbReference type="InterPro" id="IPR026555">
    <property type="entry name" value="NSL3/Tex30"/>
</dbReference>
<dbReference type="InterPro" id="IPR046879">
    <property type="entry name" value="KANL3/Tex30_Abhydrolase"/>
</dbReference>
<comment type="caution">
    <text evidence="3">The sequence shown here is derived from an EMBL/GenBank/DDBJ whole genome shotgun (WGS) entry which is preliminary data.</text>
</comment>
<dbReference type="SUPFAM" id="SSF53474">
    <property type="entry name" value="alpha/beta-Hydrolases"/>
    <property type="match status" value="1"/>
</dbReference>
<dbReference type="InterPro" id="IPR029058">
    <property type="entry name" value="AB_hydrolase_fold"/>
</dbReference>
<dbReference type="PANTHER" id="PTHR13136">
    <property type="entry name" value="TESTIS DEVELOPMENT PROTEIN PRTD"/>
    <property type="match status" value="1"/>
</dbReference>
<evidence type="ECO:0000313" key="3">
    <source>
        <dbReference type="EMBL" id="KAF9540040.1"/>
    </source>
</evidence>
<dbReference type="Proteomes" id="UP000780801">
    <property type="component" value="Unassembled WGS sequence"/>
</dbReference>
<protein>
    <submittedName>
        <fullName evidence="3">Testis-expressed protein 30</fullName>
    </submittedName>
</protein>
<reference evidence="3" key="1">
    <citation type="journal article" date="2020" name="Fungal Divers.">
        <title>Resolving the Mortierellaceae phylogeny through synthesis of multi-gene phylogenetics and phylogenomics.</title>
        <authorList>
            <person name="Vandepol N."/>
            <person name="Liber J."/>
            <person name="Desiro A."/>
            <person name="Na H."/>
            <person name="Kennedy M."/>
            <person name="Barry K."/>
            <person name="Grigoriev I.V."/>
            <person name="Miller A.N."/>
            <person name="O'Donnell K."/>
            <person name="Stajich J.E."/>
            <person name="Bonito G."/>
        </authorList>
    </citation>
    <scope>NUCLEOTIDE SEQUENCE</scope>
    <source>
        <strain evidence="3">KOD1015</strain>
    </source>
</reference>
<evidence type="ECO:0000256" key="1">
    <source>
        <dbReference type="SAM" id="MobiDB-lite"/>
    </source>
</evidence>
<evidence type="ECO:0000259" key="2">
    <source>
        <dbReference type="Pfam" id="PF20408"/>
    </source>
</evidence>
<feature type="domain" description="KANL3/Tex30 alpha/beta hydrolase-like" evidence="2">
    <location>
        <begin position="42"/>
        <end position="143"/>
    </location>
</feature>
<organism evidence="3 4">
    <name type="scientific">Lunasporangiospora selenospora</name>
    <dbReference type="NCBI Taxonomy" id="979761"/>
    <lineage>
        <taxon>Eukaryota</taxon>
        <taxon>Fungi</taxon>
        <taxon>Fungi incertae sedis</taxon>
        <taxon>Mucoromycota</taxon>
        <taxon>Mortierellomycotina</taxon>
        <taxon>Mortierellomycetes</taxon>
        <taxon>Mortierellales</taxon>
        <taxon>Mortierellaceae</taxon>
        <taxon>Lunasporangiospora</taxon>
    </lineage>
</organism>
<dbReference type="Pfam" id="PF20408">
    <property type="entry name" value="Abhydrolase_11"/>
    <property type="match status" value="1"/>
</dbReference>
<name>A0A9P6F0C2_9FUNG</name>
<dbReference type="PANTHER" id="PTHR13136:SF11">
    <property type="entry name" value="TESTIS-EXPRESSED PROTEIN 30"/>
    <property type="match status" value="1"/>
</dbReference>
<evidence type="ECO:0000313" key="4">
    <source>
        <dbReference type="Proteomes" id="UP000780801"/>
    </source>
</evidence>
<dbReference type="OrthoDB" id="6415022at2759"/>
<feature type="compositionally biased region" description="Basic and acidic residues" evidence="1">
    <location>
        <begin position="22"/>
        <end position="34"/>
    </location>
</feature>
<feature type="region of interest" description="Disordered" evidence="1">
    <location>
        <begin position="1"/>
        <end position="34"/>
    </location>
</feature>
<dbReference type="EMBL" id="JAABOA010007578">
    <property type="protein sequence ID" value="KAF9540040.1"/>
    <property type="molecule type" value="Genomic_DNA"/>
</dbReference>
<sequence>AGQVSGIANEKDKSGGKGKGKGKGDKDKDMDKDRSTALPTDFVLGLVLFSYPLHTPGDTHQLRDQILLDIPASIPTLMISGLKDTMCLPNLFEPVFDRMQSRPREVIQILEADHGLGFGSSKLAKAKQQALTASLAKRAASFLDESIAAARLPSSLSETLS</sequence>
<keyword evidence="4" id="KW-1185">Reference proteome</keyword>
<proteinExistence type="predicted"/>
<accession>A0A9P6F0C2</accession>
<gene>
    <name evidence="3" type="primary">TEX30</name>
    <name evidence="3" type="ORF">BGW38_009891</name>
</gene>
<feature type="non-terminal residue" evidence="3">
    <location>
        <position position="1"/>
    </location>
</feature>
<dbReference type="AlphaFoldDB" id="A0A9P6F0C2"/>
<feature type="non-terminal residue" evidence="3">
    <location>
        <position position="161"/>
    </location>
</feature>